<protein>
    <submittedName>
        <fullName evidence="2">Uncharacterized protein</fullName>
    </submittedName>
</protein>
<keyword evidence="3" id="KW-1185">Reference proteome</keyword>
<dbReference type="Proteomes" id="UP000821837">
    <property type="component" value="Unassembled WGS sequence"/>
</dbReference>
<reference evidence="2" key="1">
    <citation type="journal article" date="2020" name="Cell">
        <title>Large-Scale Comparative Analyses of Tick Genomes Elucidate Their Genetic Diversity and Vector Capacities.</title>
        <authorList>
            <consortium name="Tick Genome and Microbiome Consortium (TIGMIC)"/>
            <person name="Jia N."/>
            <person name="Wang J."/>
            <person name="Shi W."/>
            <person name="Du L."/>
            <person name="Sun Y."/>
            <person name="Zhan W."/>
            <person name="Jiang J.F."/>
            <person name="Wang Q."/>
            <person name="Zhang B."/>
            <person name="Ji P."/>
            <person name="Bell-Sakyi L."/>
            <person name="Cui X.M."/>
            <person name="Yuan T.T."/>
            <person name="Jiang B.G."/>
            <person name="Yang W.F."/>
            <person name="Lam T.T."/>
            <person name="Chang Q.C."/>
            <person name="Ding S.J."/>
            <person name="Wang X.J."/>
            <person name="Zhu J.G."/>
            <person name="Ruan X.D."/>
            <person name="Zhao L."/>
            <person name="Wei J.T."/>
            <person name="Ye R.Z."/>
            <person name="Que T.C."/>
            <person name="Du C.H."/>
            <person name="Zhou Y.H."/>
            <person name="Cheng J.X."/>
            <person name="Dai P.F."/>
            <person name="Guo W.B."/>
            <person name="Han X.H."/>
            <person name="Huang E.J."/>
            <person name="Li L.F."/>
            <person name="Wei W."/>
            <person name="Gao Y.C."/>
            <person name="Liu J.Z."/>
            <person name="Shao H.Z."/>
            <person name="Wang X."/>
            <person name="Wang C.C."/>
            <person name="Yang T.C."/>
            <person name="Huo Q.B."/>
            <person name="Li W."/>
            <person name="Chen H.Y."/>
            <person name="Chen S.E."/>
            <person name="Zhou L.G."/>
            <person name="Ni X.B."/>
            <person name="Tian J.H."/>
            <person name="Sheng Y."/>
            <person name="Liu T."/>
            <person name="Pan Y.S."/>
            <person name="Xia L.Y."/>
            <person name="Li J."/>
            <person name="Zhao F."/>
            <person name="Cao W.C."/>
        </authorList>
    </citation>
    <scope>NUCLEOTIDE SEQUENCE</scope>
    <source>
        <strain evidence="2">Rsan-2018</strain>
    </source>
</reference>
<sequence>MRGGDEATGYGYQSGSLGKTSRTAGEEATREERKRELERKRLTVSAAFTSYTANALEKVSRHPALVRELAEKEGIAADEVTSMLRSRLRSVEGLHDFMRLTGVVKKRVTCAPPVDDCSVQLQDLNAYCWRIVRRYLSFYDVKRFTVGKPDDSTLSRTT</sequence>
<reference evidence="2" key="2">
    <citation type="submission" date="2021-09" db="EMBL/GenBank/DDBJ databases">
        <authorList>
            <person name="Jia N."/>
            <person name="Wang J."/>
            <person name="Shi W."/>
            <person name="Du L."/>
            <person name="Sun Y."/>
            <person name="Zhan W."/>
            <person name="Jiang J."/>
            <person name="Wang Q."/>
            <person name="Zhang B."/>
            <person name="Ji P."/>
            <person name="Sakyi L.B."/>
            <person name="Cui X."/>
            <person name="Yuan T."/>
            <person name="Jiang B."/>
            <person name="Yang W."/>
            <person name="Lam T.T.-Y."/>
            <person name="Chang Q."/>
            <person name="Ding S."/>
            <person name="Wang X."/>
            <person name="Zhu J."/>
            <person name="Ruan X."/>
            <person name="Zhao L."/>
            <person name="Wei J."/>
            <person name="Que T."/>
            <person name="Du C."/>
            <person name="Cheng J."/>
            <person name="Dai P."/>
            <person name="Han X."/>
            <person name="Huang E."/>
            <person name="Gao Y."/>
            <person name="Liu J."/>
            <person name="Shao H."/>
            <person name="Ye R."/>
            <person name="Li L."/>
            <person name="Wei W."/>
            <person name="Wang X."/>
            <person name="Wang C."/>
            <person name="Huo Q."/>
            <person name="Li W."/>
            <person name="Guo W."/>
            <person name="Chen H."/>
            <person name="Chen S."/>
            <person name="Zhou L."/>
            <person name="Zhou L."/>
            <person name="Ni X."/>
            <person name="Tian J."/>
            <person name="Zhou Y."/>
            <person name="Sheng Y."/>
            <person name="Liu T."/>
            <person name="Pan Y."/>
            <person name="Xia L."/>
            <person name="Li J."/>
            <person name="Zhao F."/>
            <person name="Cao W."/>
        </authorList>
    </citation>
    <scope>NUCLEOTIDE SEQUENCE</scope>
    <source>
        <strain evidence="2">Rsan-2018</strain>
        <tissue evidence="2">Larvae</tissue>
    </source>
</reference>
<comment type="caution">
    <text evidence="2">The sequence shown here is derived from an EMBL/GenBank/DDBJ whole genome shotgun (WGS) entry which is preliminary data.</text>
</comment>
<proteinExistence type="predicted"/>
<gene>
    <name evidence="2" type="ORF">HPB52_017936</name>
</gene>
<feature type="compositionally biased region" description="Polar residues" evidence="1">
    <location>
        <begin position="11"/>
        <end position="21"/>
    </location>
</feature>
<feature type="compositionally biased region" description="Basic and acidic residues" evidence="1">
    <location>
        <begin position="24"/>
        <end position="38"/>
    </location>
</feature>
<evidence type="ECO:0000313" key="2">
    <source>
        <dbReference type="EMBL" id="KAH7944284.1"/>
    </source>
</evidence>
<name>A0A9D4PK45_RHISA</name>
<feature type="region of interest" description="Disordered" evidence="1">
    <location>
        <begin position="1"/>
        <end position="38"/>
    </location>
</feature>
<dbReference type="VEuPathDB" id="VectorBase:RSAN_040404"/>
<evidence type="ECO:0000256" key="1">
    <source>
        <dbReference type="SAM" id="MobiDB-lite"/>
    </source>
</evidence>
<organism evidence="2 3">
    <name type="scientific">Rhipicephalus sanguineus</name>
    <name type="common">Brown dog tick</name>
    <name type="synonym">Ixodes sanguineus</name>
    <dbReference type="NCBI Taxonomy" id="34632"/>
    <lineage>
        <taxon>Eukaryota</taxon>
        <taxon>Metazoa</taxon>
        <taxon>Ecdysozoa</taxon>
        <taxon>Arthropoda</taxon>
        <taxon>Chelicerata</taxon>
        <taxon>Arachnida</taxon>
        <taxon>Acari</taxon>
        <taxon>Parasitiformes</taxon>
        <taxon>Ixodida</taxon>
        <taxon>Ixodoidea</taxon>
        <taxon>Ixodidae</taxon>
        <taxon>Rhipicephalinae</taxon>
        <taxon>Rhipicephalus</taxon>
        <taxon>Rhipicephalus</taxon>
    </lineage>
</organism>
<dbReference type="EMBL" id="JABSTV010001253">
    <property type="protein sequence ID" value="KAH7944284.1"/>
    <property type="molecule type" value="Genomic_DNA"/>
</dbReference>
<dbReference type="AlphaFoldDB" id="A0A9D4PK45"/>
<accession>A0A9D4PK45</accession>
<evidence type="ECO:0000313" key="3">
    <source>
        <dbReference type="Proteomes" id="UP000821837"/>
    </source>
</evidence>